<proteinExistence type="predicted"/>
<sequence>MEFHALRLCVANFDESLKFYRDVLCFKGWHNDDQQYAYFEDMNIALFSQKNMAEALFGAYQPMERPLQPNAIIQFEVPDVDDYFGV</sequence>
<protein>
    <submittedName>
        <fullName evidence="2">VOC family protein</fullName>
    </submittedName>
</protein>
<feature type="domain" description="Glyoxalase/fosfomycin resistance/dioxygenase" evidence="1">
    <location>
        <begin position="4"/>
        <end position="82"/>
    </location>
</feature>
<dbReference type="InterPro" id="IPR029068">
    <property type="entry name" value="Glyas_Bleomycin-R_OHBP_Dase"/>
</dbReference>
<organism evidence="2 3">
    <name type="scientific">Paenibacillus dokdonensis</name>
    <dbReference type="NCBI Taxonomy" id="2567944"/>
    <lineage>
        <taxon>Bacteria</taxon>
        <taxon>Bacillati</taxon>
        <taxon>Bacillota</taxon>
        <taxon>Bacilli</taxon>
        <taxon>Bacillales</taxon>
        <taxon>Paenibacillaceae</taxon>
        <taxon>Paenibacillus</taxon>
    </lineage>
</organism>
<evidence type="ECO:0000313" key="3">
    <source>
        <dbReference type="Proteomes" id="UP001344632"/>
    </source>
</evidence>
<dbReference type="Proteomes" id="UP001344632">
    <property type="component" value="Unassembled WGS sequence"/>
</dbReference>
<gene>
    <name evidence="2" type="ORF">P4H66_14320</name>
</gene>
<dbReference type="InterPro" id="IPR004360">
    <property type="entry name" value="Glyas_Fos-R_dOase_dom"/>
</dbReference>
<reference evidence="2 3" key="1">
    <citation type="submission" date="2023-03" db="EMBL/GenBank/DDBJ databases">
        <title>Bacillus Genome Sequencing.</title>
        <authorList>
            <person name="Dunlap C."/>
        </authorList>
    </citation>
    <scope>NUCLEOTIDE SEQUENCE [LARGE SCALE GENOMIC DNA]</scope>
    <source>
        <strain evidence="2 3">BD-525</strain>
    </source>
</reference>
<evidence type="ECO:0000259" key="1">
    <source>
        <dbReference type="Pfam" id="PF00903"/>
    </source>
</evidence>
<dbReference type="Gene3D" id="3.10.180.10">
    <property type="entry name" value="2,3-Dihydroxybiphenyl 1,2-Dioxygenase, domain 1"/>
    <property type="match status" value="1"/>
</dbReference>
<keyword evidence="3" id="KW-1185">Reference proteome</keyword>
<dbReference type="RefSeq" id="WP_326088753.1">
    <property type="nucleotide sequence ID" value="NZ_JARLKZ010000008.1"/>
</dbReference>
<accession>A0ABU6GMP6</accession>
<dbReference type="SUPFAM" id="SSF54593">
    <property type="entry name" value="Glyoxalase/Bleomycin resistance protein/Dihydroxybiphenyl dioxygenase"/>
    <property type="match status" value="1"/>
</dbReference>
<name>A0ABU6GMP6_9BACL</name>
<dbReference type="EMBL" id="JARLKZ010000008">
    <property type="protein sequence ID" value="MEC0241024.1"/>
    <property type="molecule type" value="Genomic_DNA"/>
</dbReference>
<dbReference type="Pfam" id="PF00903">
    <property type="entry name" value="Glyoxalase"/>
    <property type="match status" value="1"/>
</dbReference>
<evidence type="ECO:0000313" key="2">
    <source>
        <dbReference type="EMBL" id="MEC0241024.1"/>
    </source>
</evidence>
<comment type="caution">
    <text evidence="2">The sequence shown here is derived from an EMBL/GenBank/DDBJ whole genome shotgun (WGS) entry which is preliminary data.</text>
</comment>